<accession>F0WC66</accession>
<feature type="signal peptide" evidence="2">
    <location>
        <begin position="1"/>
        <end position="23"/>
    </location>
</feature>
<reference evidence="3" key="1">
    <citation type="journal article" date="2011" name="PLoS Biol.">
        <title>Gene gain and loss during evolution of obligate parasitism in the white rust pathogen of Arabidopsis thaliana.</title>
        <authorList>
            <person name="Kemen E."/>
            <person name="Gardiner A."/>
            <person name="Schultz-Larsen T."/>
            <person name="Kemen A.C."/>
            <person name="Balmuth A.L."/>
            <person name="Robert-Seilaniantz A."/>
            <person name="Bailey K."/>
            <person name="Holub E."/>
            <person name="Studholme D.J."/>
            <person name="Maclean D."/>
            <person name="Jones J.D."/>
        </authorList>
    </citation>
    <scope>NUCLEOTIDE SEQUENCE</scope>
</reference>
<evidence type="ECO:0000256" key="1">
    <source>
        <dbReference type="SAM" id="MobiDB-lite"/>
    </source>
</evidence>
<evidence type="ECO:0000313" key="3">
    <source>
        <dbReference type="EMBL" id="CCA18779.1"/>
    </source>
</evidence>
<reference evidence="3" key="2">
    <citation type="submission" date="2011-02" db="EMBL/GenBank/DDBJ databases">
        <authorList>
            <person name="MacLean D."/>
        </authorList>
    </citation>
    <scope>NUCLEOTIDE SEQUENCE</scope>
</reference>
<feature type="region of interest" description="Disordered" evidence="1">
    <location>
        <begin position="173"/>
        <end position="221"/>
    </location>
</feature>
<organism evidence="3">
    <name type="scientific">Albugo laibachii Nc14</name>
    <dbReference type="NCBI Taxonomy" id="890382"/>
    <lineage>
        <taxon>Eukaryota</taxon>
        <taxon>Sar</taxon>
        <taxon>Stramenopiles</taxon>
        <taxon>Oomycota</taxon>
        <taxon>Peronosporomycetes</taxon>
        <taxon>Albuginales</taxon>
        <taxon>Albuginaceae</taxon>
        <taxon>Albugo</taxon>
    </lineage>
</organism>
<protein>
    <submittedName>
        <fullName evidence="3">AlNc14C56G4249 protein</fullName>
    </submittedName>
</protein>
<gene>
    <name evidence="3" type="primary">AlNc14C56G4249</name>
    <name evidence="3" type="ORF">ALNC14_049220</name>
</gene>
<proteinExistence type="predicted"/>
<dbReference type="AlphaFoldDB" id="F0WC66"/>
<sequence length="378" mass="42026">MKATLFSSPVVLLLSAVSLNMEGKVLVLSLNRDEQSRSEIFAASSPVTNKLCGTAKEDFEDIVHDRAKRQLVNCKDRHIETLASVRVLAPEREYDEVTFQLSPKKEKKEKNTLIRPPAQMRTTTQMLPLHQMLLTNLPAQGQVLSHVPFYKQVAHPSHPTAHRGRIENRDHYSALNDGTSSVPKHSLASARHTERSNLVTTDLSLRTGPDQEANEQSTHLPAQAYVKGVQLGEIDVQTGKSLSRRENMLGPNEILHQLRPQPEFARVPHFVPYNPSQRTSHGQTTRNPSFPGTAIGGEITSAGPIHHKPHGKEIDQTNSYAHITAGPSVKSHPSHLNAPDERVESSQTSVTHPAANDKRHHLVPFYSFLSIKKTKKLI</sequence>
<dbReference type="EMBL" id="FR824101">
    <property type="protein sequence ID" value="CCA18779.1"/>
    <property type="molecule type" value="Genomic_DNA"/>
</dbReference>
<name>F0WC66_9STRA</name>
<feature type="chain" id="PRO_5003259713" evidence="2">
    <location>
        <begin position="24"/>
        <end position="378"/>
    </location>
</feature>
<evidence type="ECO:0000256" key="2">
    <source>
        <dbReference type="SAM" id="SignalP"/>
    </source>
</evidence>
<keyword evidence="2" id="KW-0732">Signal</keyword>
<dbReference type="HOGENOM" id="CLU_732403_0_0_1"/>